<dbReference type="InterPro" id="IPR011717">
    <property type="entry name" value="TPR-4"/>
</dbReference>
<comment type="caution">
    <text evidence="5">The sequence shown here is derived from an EMBL/GenBank/DDBJ whole genome shotgun (WGS) entry which is preliminary data.</text>
</comment>
<dbReference type="InterPro" id="IPR019734">
    <property type="entry name" value="TPR_rpt"/>
</dbReference>
<dbReference type="Gene3D" id="1.25.40.10">
    <property type="entry name" value="Tetratricopeptide repeat domain"/>
    <property type="match status" value="1"/>
</dbReference>
<keyword evidence="6" id="KW-1185">Reference proteome</keyword>
<sequence>MSDTPYGGGHPTIARAEALLSLGRTDDACDLLTAYTKEVSNKDADAYALLASCFFRKRGWAAVLVMAESALSLNPSHTDGHIFRSEALWRLNRTDEAVTAAREAIRITPHHPSPYTSLSAALRAAGDLDGALAAATEGVRVSPESVNAHFARYDALLDMGDNAGAQQVMRDVLSFAPEDADARAVLAGLKDEARELKLPELAREYAAALGADPLSGHISAKLEDVALRLVRRTRWVALLCLVYAAVTSRAFPTGDDPTSLPAPLGPRMWFFFLMCVGWGLCVWRTYFTLPKGAQLTLLSVVRRAGAAKLAVAHSLWGTLCAVLLVTVPWTDRGYEQALVWIGGVPVVLAMWWGSAKRRNERADEEKAKEKRLKAARERHQDSTRERHQDGARDKDSEAAR</sequence>
<dbReference type="SUPFAM" id="SSF103473">
    <property type="entry name" value="MFS general substrate transporter"/>
    <property type="match status" value="1"/>
</dbReference>
<keyword evidence="5" id="KW-0396">Initiation factor</keyword>
<feature type="region of interest" description="Disordered" evidence="3">
    <location>
        <begin position="358"/>
        <end position="400"/>
    </location>
</feature>
<dbReference type="InterPro" id="IPR050498">
    <property type="entry name" value="Ycf3"/>
</dbReference>
<keyword evidence="4" id="KW-0472">Membrane</keyword>
<evidence type="ECO:0000256" key="3">
    <source>
        <dbReference type="SAM" id="MobiDB-lite"/>
    </source>
</evidence>
<dbReference type="GO" id="GO:0003743">
    <property type="term" value="F:translation initiation factor activity"/>
    <property type="evidence" value="ECO:0007669"/>
    <property type="project" value="UniProtKB-KW"/>
</dbReference>
<dbReference type="Proteomes" id="UP000270343">
    <property type="component" value="Unassembled WGS sequence"/>
</dbReference>
<dbReference type="SMART" id="SM00028">
    <property type="entry name" value="TPR"/>
    <property type="match status" value="3"/>
</dbReference>
<dbReference type="PANTHER" id="PTHR44858">
    <property type="entry name" value="TETRATRICOPEPTIDE REPEAT PROTEIN 6"/>
    <property type="match status" value="1"/>
</dbReference>
<gene>
    <name evidence="5" type="ORF">D7231_09720</name>
</gene>
<protein>
    <submittedName>
        <fullName evidence="5">Translation initiation factor IF-2</fullName>
    </submittedName>
</protein>
<keyword evidence="5" id="KW-0648">Protein biosynthesis</keyword>
<dbReference type="Pfam" id="PF13432">
    <property type="entry name" value="TPR_16"/>
    <property type="match status" value="1"/>
</dbReference>
<accession>A0A3B0BQV2</accession>
<dbReference type="InterPro" id="IPR036259">
    <property type="entry name" value="MFS_trans_sf"/>
</dbReference>
<dbReference type="InterPro" id="IPR011990">
    <property type="entry name" value="TPR-like_helical_dom_sf"/>
</dbReference>
<dbReference type="Pfam" id="PF14559">
    <property type="entry name" value="TPR_19"/>
    <property type="match status" value="1"/>
</dbReference>
<feature type="transmembrane region" description="Helical" evidence="4">
    <location>
        <begin position="268"/>
        <end position="289"/>
    </location>
</feature>
<name>A0A3B0BQV2_9ACTN</name>
<evidence type="ECO:0000313" key="6">
    <source>
        <dbReference type="Proteomes" id="UP000270343"/>
    </source>
</evidence>
<feature type="transmembrane region" description="Helical" evidence="4">
    <location>
        <begin position="310"/>
        <end position="330"/>
    </location>
</feature>
<organism evidence="5 6">
    <name type="scientific">Streptomyces klenkii</name>
    <dbReference type="NCBI Taxonomy" id="1420899"/>
    <lineage>
        <taxon>Bacteria</taxon>
        <taxon>Bacillati</taxon>
        <taxon>Actinomycetota</taxon>
        <taxon>Actinomycetes</taxon>
        <taxon>Kitasatosporales</taxon>
        <taxon>Streptomycetaceae</taxon>
        <taxon>Streptomyces</taxon>
    </lineage>
</organism>
<evidence type="ECO:0000256" key="2">
    <source>
        <dbReference type="ARBA" id="ARBA00022803"/>
    </source>
</evidence>
<dbReference type="SUPFAM" id="SSF48452">
    <property type="entry name" value="TPR-like"/>
    <property type="match status" value="1"/>
</dbReference>
<dbReference type="RefSeq" id="WP_120754523.1">
    <property type="nucleotide sequence ID" value="NZ_RBAM01000003.1"/>
</dbReference>
<keyword evidence="4" id="KW-1133">Transmembrane helix</keyword>
<dbReference type="OrthoDB" id="4201407at2"/>
<feature type="compositionally biased region" description="Basic and acidic residues" evidence="3">
    <location>
        <begin position="360"/>
        <end position="400"/>
    </location>
</feature>
<evidence type="ECO:0000256" key="4">
    <source>
        <dbReference type="SAM" id="Phobius"/>
    </source>
</evidence>
<feature type="transmembrane region" description="Helical" evidence="4">
    <location>
        <begin position="235"/>
        <end position="252"/>
    </location>
</feature>
<dbReference type="GO" id="GO:0042802">
    <property type="term" value="F:identical protein binding"/>
    <property type="evidence" value="ECO:0007669"/>
    <property type="project" value="InterPro"/>
</dbReference>
<keyword evidence="1" id="KW-0677">Repeat</keyword>
<keyword evidence="4" id="KW-0812">Transmembrane</keyword>
<dbReference type="Pfam" id="PF07721">
    <property type="entry name" value="TPR_4"/>
    <property type="match status" value="1"/>
</dbReference>
<keyword evidence="2" id="KW-0802">TPR repeat</keyword>
<dbReference type="EMBL" id="RBAM01000003">
    <property type="protein sequence ID" value="RKN75665.1"/>
    <property type="molecule type" value="Genomic_DNA"/>
</dbReference>
<evidence type="ECO:0000313" key="5">
    <source>
        <dbReference type="EMBL" id="RKN75665.1"/>
    </source>
</evidence>
<evidence type="ECO:0000256" key="1">
    <source>
        <dbReference type="ARBA" id="ARBA00022737"/>
    </source>
</evidence>
<reference evidence="5 6" key="1">
    <citation type="journal article" date="2015" name="Antonie Van Leeuwenhoek">
        <title>Streptomyces klenkii sp. nov., isolated from deep marine sediment.</title>
        <authorList>
            <person name="Veyisoglu A."/>
            <person name="Sahin N."/>
        </authorList>
    </citation>
    <scope>NUCLEOTIDE SEQUENCE [LARGE SCALE GENOMIC DNA]</scope>
    <source>
        <strain evidence="5 6">KCTC 29202</strain>
    </source>
</reference>
<feature type="transmembrane region" description="Helical" evidence="4">
    <location>
        <begin position="336"/>
        <end position="353"/>
    </location>
</feature>
<dbReference type="AlphaFoldDB" id="A0A3B0BQV2"/>
<dbReference type="PANTHER" id="PTHR44858:SF1">
    <property type="entry name" value="UDP-N-ACETYLGLUCOSAMINE--PEPTIDE N-ACETYLGLUCOSAMINYLTRANSFERASE SPINDLY-RELATED"/>
    <property type="match status" value="1"/>
</dbReference>
<proteinExistence type="predicted"/>